<keyword evidence="2" id="KW-0732">Signal</keyword>
<name>A0A2K1QYL3_9PEZI</name>
<feature type="chain" id="PRO_5014461628" evidence="2">
    <location>
        <begin position="23"/>
        <end position="234"/>
    </location>
</feature>
<evidence type="ECO:0000313" key="3">
    <source>
        <dbReference type="EMBL" id="PNS19993.1"/>
    </source>
</evidence>
<dbReference type="Proteomes" id="UP000243797">
    <property type="component" value="Unassembled WGS sequence"/>
</dbReference>
<dbReference type="GO" id="GO:0005789">
    <property type="term" value="C:endoplasmic reticulum membrane"/>
    <property type="evidence" value="ECO:0007669"/>
    <property type="project" value="TreeGrafter"/>
</dbReference>
<dbReference type="GO" id="GO:0031501">
    <property type="term" value="C:mannosyltransferase complex"/>
    <property type="evidence" value="ECO:0007669"/>
    <property type="project" value="TreeGrafter"/>
</dbReference>
<comment type="caution">
    <text evidence="3">The sequence shown here is derived from an EMBL/GenBank/DDBJ whole genome shotgun (WGS) entry which is preliminary data.</text>
</comment>
<keyword evidence="1" id="KW-1133">Transmembrane helix</keyword>
<keyword evidence="1" id="KW-0812">Transmembrane</keyword>
<keyword evidence="1" id="KW-0472">Membrane</keyword>
<gene>
    <name evidence="3" type="ORF">CAC42_7960</name>
</gene>
<dbReference type="EMBL" id="NKHZ01000029">
    <property type="protein sequence ID" value="PNS19993.1"/>
    <property type="molecule type" value="Genomic_DNA"/>
</dbReference>
<evidence type="ECO:0000256" key="2">
    <source>
        <dbReference type="SAM" id="SignalP"/>
    </source>
</evidence>
<dbReference type="OrthoDB" id="3360032at2759"/>
<sequence>MWFTKPTFVGVLVLQIAAIVSANTEKVIFLGPQSVQLPQDGPSFATLGLNRLSPKFANYRSALPVTFPNSSHPRGLQSWYLLHDLSPGARYEVRICWAATQPTNWILEVFNVTETMEIPELIQGLALYTEQRTASITSDDQGVSNDQFKSPQSLLFLRVHGAADYFSLDEGLMQRPESVKVDLILDSFLLNILPRSLLPTAIYVCAIAIFGLFASNLVWIWLVGTHGTHKERIE</sequence>
<feature type="signal peptide" evidence="2">
    <location>
        <begin position="1"/>
        <end position="22"/>
    </location>
</feature>
<evidence type="ECO:0000256" key="1">
    <source>
        <dbReference type="SAM" id="Phobius"/>
    </source>
</evidence>
<reference evidence="3 4" key="1">
    <citation type="submission" date="2017-06" db="EMBL/GenBank/DDBJ databases">
        <title>Draft genome sequence of a variant of Elsinoe murrayae.</title>
        <authorList>
            <person name="Cheng Q."/>
        </authorList>
    </citation>
    <scope>NUCLEOTIDE SEQUENCE [LARGE SCALE GENOMIC DNA]</scope>
    <source>
        <strain evidence="3 4">CQ-2017a</strain>
    </source>
</reference>
<dbReference type="PANTHER" id="PTHR28022:SF1">
    <property type="entry name" value="GPI MANNOSYLTRANSFERASE 2 SUBUNIT PGA1"/>
    <property type="match status" value="1"/>
</dbReference>
<evidence type="ECO:0000313" key="4">
    <source>
        <dbReference type="Proteomes" id="UP000243797"/>
    </source>
</evidence>
<dbReference type="InterPro" id="IPR019433">
    <property type="entry name" value="GPI_ManTrfase_II_coact_Pga1"/>
</dbReference>
<dbReference type="GO" id="GO:0000030">
    <property type="term" value="F:mannosyltransferase activity"/>
    <property type="evidence" value="ECO:0007669"/>
    <property type="project" value="TreeGrafter"/>
</dbReference>
<dbReference type="AlphaFoldDB" id="A0A2K1QYL3"/>
<protein>
    <submittedName>
        <fullName evidence="3">Uncharacterized protein</fullName>
    </submittedName>
</protein>
<dbReference type="InParanoid" id="A0A2K1QYL3"/>
<organism evidence="3 4">
    <name type="scientific">Sphaceloma murrayae</name>
    <dbReference type="NCBI Taxonomy" id="2082308"/>
    <lineage>
        <taxon>Eukaryota</taxon>
        <taxon>Fungi</taxon>
        <taxon>Dikarya</taxon>
        <taxon>Ascomycota</taxon>
        <taxon>Pezizomycotina</taxon>
        <taxon>Dothideomycetes</taxon>
        <taxon>Dothideomycetidae</taxon>
        <taxon>Myriangiales</taxon>
        <taxon>Elsinoaceae</taxon>
        <taxon>Sphaceloma</taxon>
    </lineage>
</organism>
<feature type="transmembrane region" description="Helical" evidence="1">
    <location>
        <begin position="201"/>
        <end position="222"/>
    </location>
</feature>
<dbReference type="PANTHER" id="PTHR28022">
    <property type="entry name" value="GPI MANNOSYLTRANSFERASE 2 SUBUNIT PGA1"/>
    <property type="match status" value="1"/>
</dbReference>
<dbReference type="GO" id="GO:0006506">
    <property type="term" value="P:GPI anchor biosynthetic process"/>
    <property type="evidence" value="ECO:0007669"/>
    <property type="project" value="TreeGrafter"/>
</dbReference>
<keyword evidence="4" id="KW-1185">Reference proteome</keyword>
<proteinExistence type="predicted"/>
<accession>A0A2K1QYL3</accession>
<dbReference type="Pfam" id="PF10333">
    <property type="entry name" value="Pga1"/>
    <property type="match status" value="1"/>
</dbReference>